<dbReference type="EMBL" id="CARXXK010000001">
    <property type="protein sequence ID" value="CAI6347711.1"/>
    <property type="molecule type" value="Genomic_DNA"/>
</dbReference>
<dbReference type="AlphaFoldDB" id="A0AAV0VY79"/>
<protein>
    <recommendedName>
        <fullName evidence="4">Secreted protein</fullName>
    </recommendedName>
</protein>
<organism evidence="2 3">
    <name type="scientific">Macrosiphum euphorbiae</name>
    <name type="common">potato aphid</name>
    <dbReference type="NCBI Taxonomy" id="13131"/>
    <lineage>
        <taxon>Eukaryota</taxon>
        <taxon>Metazoa</taxon>
        <taxon>Ecdysozoa</taxon>
        <taxon>Arthropoda</taxon>
        <taxon>Hexapoda</taxon>
        <taxon>Insecta</taxon>
        <taxon>Pterygota</taxon>
        <taxon>Neoptera</taxon>
        <taxon>Paraneoptera</taxon>
        <taxon>Hemiptera</taxon>
        <taxon>Sternorrhyncha</taxon>
        <taxon>Aphidomorpha</taxon>
        <taxon>Aphidoidea</taxon>
        <taxon>Aphididae</taxon>
        <taxon>Macrosiphini</taxon>
        <taxon>Macrosiphum</taxon>
    </lineage>
</organism>
<accession>A0AAV0VY79</accession>
<feature type="chain" id="PRO_5043998687" description="Secreted protein" evidence="1">
    <location>
        <begin position="32"/>
        <end position="105"/>
    </location>
</feature>
<keyword evidence="1" id="KW-0732">Signal</keyword>
<proteinExistence type="predicted"/>
<reference evidence="2 3" key="1">
    <citation type="submission" date="2023-01" db="EMBL/GenBank/DDBJ databases">
        <authorList>
            <person name="Whitehead M."/>
        </authorList>
    </citation>
    <scope>NUCLEOTIDE SEQUENCE [LARGE SCALE GENOMIC DNA]</scope>
</reference>
<evidence type="ECO:0000256" key="1">
    <source>
        <dbReference type="SAM" id="SignalP"/>
    </source>
</evidence>
<evidence type="ECO:0000313" key="3">
    <source>
        <dbReference type="Proteomes" id="UP001160148"/>
    </source>
</evidence>
<keyword evidence="3" id="KW-1185">Reference proteome</keyword>
<evidence type="ECO:0008006" key="4">
    <source>
        <dbReference type="Google" id="ProtNLM"/>
    </source>
</evidence>
<feature type="signal peptide" evidence="1">
    <location>
        <begin position="1"/>
        <end position="31"/>
    </location>
</feature>
<evidence type="ECO:0000313" key="2">
    <source>
        <dbReference type="EMBL" id="CAI6347711.1"/>
    </source>
</evidence>
<sequence length="105" mass="11651">MVFRAWTRLNRVRWSLFLVAGSASLVGYSRCEKCLGRLRIMGCFLGVWDCYWSAESGRRQCPPSSRSGGYPVGVVVSAAYRVEVVGFGLDREVDSSRINYADSGS</sequence>
<dbReference type="Proteomes" id="UP001160148">
    <property type="component" value="Unassembled WGS sequence"/>
</dbReference>
<name>A0AAV0VY79_9HEMI</name>
<gene>
    <name evidence="2" type="ORF">MEUPH1_LOCUS4470</name>
</gene>
<comment type="caution">
    <text evidence="2">The sequence shown here is derived from an EMBL/GenBank/DDBJ whole genome shotgun (WGS) entry which is preliminary data.</text>
</comment>